<protein>
    <submittedName>
        <fullName evidence="3">Predicted protein</fullName>
    </submittedName>
</protein>
<dbReference type="Proteomes" id="UP000002668">
    <property type="component" value="Genome"/>
</dbReference>
<dbReference type="VEuPathDB" id="FungiDB:LEMA_P047810.1"/>
<evidence type="ECO:0000313" key="3">
    <source>
        <dbReference type="EMBL" id="CBX92075.1"/>
    </source>
</evidence>
<gene>
    <name evidence="3" type="ORF">LEMA_P047810.1</name>
</gene>
<feature type="region of interest" description="Disordered" evidence="1">
    <location>
        <begin position="441"/>
        <end position="464"/>
    </location>
</feature>
<feature type="chain" id="PRO_5003196847" evidence="2">
    <location>
        <begin position="20"/>
        <end position="464"/>
    </location>
</feature>
<dbReference type="InParanoid" id="E5R5A5"/>
<proteinExistence type="predicted"/>
<evidence type="ECO:0000256" key="1">
    <source>
        <dbReference type="SAM" id="MobiDB-lite"/>
    </source>
</evidence>
<feature type="signal peptide" evidence="2">
    <location>
        <begin position="1"/>
        <end position="19"/>
    </location>
</feature>
<reference evidence="4" key="1">
    <citation type="journal article" date="2011" name="Nat. Commun.">
        <title>Effector diversification within compartments of the Leptosphaeria maculans genome affected by Repeat-Induced Point mutations.</title>
        <authorList>
            <person name="Rouxel T."/>
            <person name="Grandaubert J."/>
            <person name="Hane J.K."/>
            <person name="Hoede C."/>
            <person name="van de Wouw A.P."/>
            <person name="Couloux A."/>
            <person name="Dominguez V."/>
            <person name="Anthouard V."/>
            <person name="Bally P."/>
            <person name="Bourras S."/>
            <person name="Cozijnsen A.J."/>
            <person name="Ciuffetti L.M."/>
            <person name="Degrave A."/>
            <person name="Dilmaghani A."/>
            <person name="Duret L."/>
            <person name="Fudal I."/>
            <person name="Goodwin S.B."/>
            <person name="Gout L."/>
            <person name="Glaser N."/>
            <person name="Linglin J."/>
            <person name="Kema G.H.J."/>
            <person name="Lapalu N."/>
            <person name="Lawrence C.B."/>
            <person name="May K."/>
            <person name="Meyer M."/>
            <person name="Ollivier B."/>
            <person name="Poulain J."/>
            <person name="Schoch C.L."/>
            <person name="Simon A."/>
            <person name="Spatafora J.W."/>
            <person name="Stachowiak A."/>
            <person name="Turgeon B.G."/>
            <person name="Tyler B.M."/>
            <person name="Vincent D."/>
            <person name="Weissenbach J."/>
            <person name="Amselem J."/>
            <person name="Quesneville H."/>
            <person name="Oliver R.P."/>
            <person name="Wincker P."/>
            <person name="Balesdent M.-H."/>
            <person name="Howlett B.J."/>
        </authorList>
    </citation>
    <scope>NUCLEOTIDE SEQUENCE [LARGE SCALE GENOMIC DNA]</scope>
    <source>
        <strain evidence="4">JN3 / isolate v23.1.3 / race Av1-4-5-6-7-8</strain>
    </source>
</reference>
<organism evidence="4">
    <name type="scientific">Leptosphaeria maculans (strain JN3 / isolate v23.1.3 / race Av1-4-5-6-7-8)</name>
    <name type="common">Blackleg fungus</name>
    <name type="synonym">Phoma lingam</name>
    <dbReference type="NCBI Taxonomy" id="985895"/>
    <lineage>
        <taxon>Eukaryota</taxon>
        <taxon>Fungi</taxon>
        <taxon>Dikarya</taxon>
        <taxon>Ascomycota</taxon>
        <taxon>Pezizomycotina</taxon>
        <taxon>Dothideomycetes</taxon>
        <taxon>Pleosporomycetidae</taxon>
        <taxon>Pleosporales</taxon>
        <taxon>Pleosporineae</taxon>
        <taxon>Leptosphaeriaceae</taxon>
        <taxon>Plenodomus</taxon>
        <taxon>Plenodomus lingam/Leptosphaeria maculans species complex</taxon>
    </lineage>
</organism>
<sequence length="464" mass="49602">MSRLGIAWLFATYSAISLAGSLCKHPISIAPTYTRIKVTVAGFDATSRYEEWEEVDGKASCMVHWQIVQRHSVFKHFFKSKVRARTSTLLDFSTDYADSSTSSAGAIGTAAASSARTASIGTSHLLPRQSSALAFVDLCVEMVGEHPEGPRFHDPAASSSPALAAWKIIMGNVRADNNHHVQTLPSQATHVGYPLLRRLGAGRSSVRIALSSQTLRRERPSEDCTFESEPSAASSYPLADIADYMGAMPVPAGNPYERDPLAGSAPATCYLRVSDVTPICVTSLGVNGAQSQPSVYLVVGCALLRIEGPWTAAVAFGHSRPVVSTHPSAIGPVGTMPYSYALALVRSSMEGRQNVSLSKSDRRGKQRMPITYAPNPVGLGSGRQRWHNRSLHAAVCCRLTSAPMSGSWRPQKQNPGLTPCPLHPNSVETLVERSRSGNIVSASATPVAQARPNKADGEAAQNLL</sequence>
<dbReference type="HOGENOM" id="CLU_589346_0_0_1"/>
<evidence type="ECO:0000256" key="2">
    <source>
        <dbReference type="SAM" id="SignalP"/>
    </source>
</evidence>
<dbReference type="AlphaFoldDB" id="E5R5A5"/>
<dbReference type="EMBL" id="FP929083">
    <property type="protein sequence ID" value="CBX92075.1"/>
    <property type="molecule type" value="Genomic_DNA"/>
</dbReference>
<evidence type="ECO:0000313" key="4">
    <source>
        <dbReference type="Proteomes" id="UP000002668"/>
    </source>
</evidence>
<accession>E5R5A5</accession>
<keyword evidence="2" id="KW-0732">Signal</keyword>
<name>E5R5A5_LEPMJ</name>
<keyword evidence="4" id="KW-1185">Reference proteome</keyword>